<comment type="similarity">
    <text evidence="2 7">Belongs to the NSE4 family.</text>
</comment>
<keyword evidence="6 7" id="KW-0539">Nucleus</keyword>
<accession>A0A194R694</accession>
<evidence type="ECO:0000256" key="8">
    <source>
        <dbReference type="SAM" id="MobiDB-lite"/>
    </source>
</evidence>
<evidence type="ECO:0000313" key="11">
    <source>
        <dbReference type="Proteomes" id="UP000053240"/>
    </source>
</evidence>
<sequence length="314" mass="35864">MSSMNCSDLSRTSSYERKLRYRELLEDLSTIEDDADNVRQMERTAEVVSEAHNLLATGGIEERAKHPGENYLDSRVLCASSDHALGCSEAVSGNMNTYDKHQLAQHIRENPEFWEFTFPREVPVVASLFGTFAPTPAEQRPRAPRRRVERQQAAAVKAPETVDKLDRTEEGSEMVDRAQRFVSKACRAAPLCYWRAVLDPHSFARTIENIYYVSFLARDGIISIDIDEESGLPFIKTVSSGERERDADAANQFIVSIDMHTWKSNLDKEESSISEKSKNHLKKREKSRFLELSFIQELVDAFRIERPMMVLKGR</sequence>
<dbReference type="Proteomes" id="UP000053240">
    <property type="component" value="Unassembled WGS sequence"/>
</dbReference>
<feature type="domain" description="Non-structural maintenance of chromosome element 4 C-terminal" evidence="9">
    <location>
        <begin position="191"/>
        <end position="267"/>
    </location>
</feature>
<dbReference type="AlphaFoldDB" id="A0A194R694"/>
<evidence type="ECO:0000256" key="4">
    <source>
        <dbReference type="ARBA" id="ARBA00023172"/>
    </source>
</evidence>
<evidence type="ECO:0000256" key="2">
    <source>
        <dbReference type="ARBA" id="ARBA00008997"/>
    </source>
</evidence>
<keyword evidence="4 7" id="KW-0233">DNA recombination</keyword>
<evidence type="ECO:0000313" key="10">
    <source>
        <dbReference type="EMBL" id="KPJ12760.1"/>
    </source>
</evidence>
<dbReference type="GO" id="GO:0006310">
    <property type="term" value="P:DNA recombination"/>
    <property type="evidence" value="ECO:0007669"/>
    <property type="project" value="UniProtKB-UniRule"/>
</dbReference>
<comment type="function">
    <text evidence="7">Component of the SMC5-SMC6 complex, that promotes sister chromatid alignment after DNA damage and facilitates double-stranded DNA breaks (DSBs) repair via homologous recombination between sister chromatids.</text>
</comment>
<keyword evidence="11" id="KW-1185">Reference proteome</keyword>
<dbReference type="Pfam" id="PF08743">
    <property type="entry name" value="Nse4_C"/>
    <property type="match status" value="1"/>
</dbReference>
<keyword evidence="5 7" id="KW-0234">DNA repair</keyword>
<dbReference type="InterPro" id="IPR014854">
    <property type="entry name" value="Nse4_C"/>
</dbReference>
<dbReference type="InParanoid" id="A0A194R694"/>
<organism evidence="10 11">
    <name type="scientific">Papilio machaon</name>
    <name type="common">Old World swallowtail butterfly</name>
    <dbReference type="NCBI Taxonomy" id="76193"/>
    <lineage>
        <taxon>Eukaryota</taxon>
        <taxon>Metazoa</taxon>
        <taxon>Ecdysozoa</taxon>
        <taxon>Arthropoda</taxon>
        <taxon>Hexapoda</taxon>
        <taxon>Insecta</taxon>
        <taxon>Pterygota</taxon>
        <taxon>Neoptera</taxon>
        <taxon>Endopterygota</taxon>
        <taxon>Lepidoptera</taxon>
        <taxon>Glossata</taxon>
        <taxon>Ditrysia</taxon>
        <taxon>Papilionoidea</taxon>
        <taxon>Papilionidae</taxon>
        <taxon>Papilioninae</taxon>
        <taxon>Papilio</taxon>
    </lineage>
</organism>
<keyword evidence="3 7" id="KW-0227">DNA damage</keyword>
<dbReference type="PANTHER" id="PTHR16140">
    <property type="entry name" value="NON-STRUCTURAL MAINTENANCE OF CHROMOSOMES ELEMENT 4"/>
    <property type="match status" value="1"/>
</dbReference>
<comment type="subunit">
    <text evidence="7">Component of the SMC5-SMC6 complex.</text>
</comment>
<dbReference type="PANTHER" id="PTHR16140:SF0">
    <property type="entry name" value="NON-STRUCTURAL MAINTENANCE OF CHROMOSOMES ELEMENT 4"/>
    <property type="match status" value="1"/>
</dbReference>
<reference evidence="10 11" key="1">
    <citation type="journal article" date="2015" name="Nat. Commun.">
        <title>Outbred genome sequencing and CRISPR/Cas9 gene editing in butterflies.</title>
        <authorList>
            <person name="Li X."/>
            <person name="Fan D."/>
            <person name="Zhang W."/>
            <person name="Liu G."/>
            <person name="Zhang L."/>
            <person name="Zhao L."/>
            <person name="Fang X."/>
            <person name="Chen L."/>
            <person name="Dong Y."/>
            <person name="Chen Y."/>
            <person name="Ding Y."/>
            <person name="Zhao R."/>
            <person name="Feng M."/>
            <person name="Zhu Y."/>
            <person name="Feng Y."/>
            <person name="Jiang X."/>
            <person name="Zhu D."/>
            <person name="Xiang H."/>
            <person name="Feng X."/>
            <person name="Li S."/>
            <person name="Wang J."/>
            <person name="Zhang G."/>
            <person name="Kronforst M.R."/>
            <person name="Wang W."/>
        </authorList>
    </citation>
    <scope>NUCLEOTIDE SEQUENCE [LARGE SCALE GENOMIC DNA]</scope>
    <source>
        <strain evidence="10">Ya'a_city_454_Pm</strain>
        <tissue evidence="10">Whole body</tissue>
    </source>
</reference>
<proteinExistence type="inferred from homology"/>
<evidence type="ECO:0000259" key="9">
    <source>
        <dbReference type="Pfam" id="PF08743"/>
    </source>
</evidence>
<dbReference type="FunCoup" id="A0A194R694">
    <property type="interactions" value="139"/>
</dbReference>
<evidence type="ECO:0000256" key="3">
    <source>
        <dbReference type="ARBA" id="ARBA00022763"/>
    </source>
</evidence>
<evidence type="ECO:0000256" key="1">
    <source>
        <dbReference type="ARBA" id="ARBA00004123"/>
    </source>
</evidence>
<gene>
    <name evidence="10" type="ORF">RR48_10390</name>
</gene>
<protein>
    <recommendedName>
        <fullName evidence="7">Non-structural maintenance of chromosomes element 4</fullName>
    </recommendedName>
</protein>
<dbReference type="GO" id="GO:0006281">
    <property type="term" value="P:DNA repair"/>
    <property type="evidence" value="ECO:0007669"/>
    <property type="project" value="UniProtKB-UniRule"/>
</dbReference>
<feature type="region of interest" description="Disordered" evidence="8">
    <location>
        <begin position="135"/>
        <end position="160"/>
    </location>
</feature>
<dbReference type="STRING" id="76193.A0A194R694"/>
<dbReference type="GO" id="GO:0030915">
    <property type="term" value="C:Smc5-Smc6 complex"/>
    <property type="evidence" value="ECO:0007669"/>
    <property type="project" value="UniProtKB-UniRule"/>
</dbReference>
<name>A0A194R694_PAPMA</name>
<evidence type="ECO:0000256" key="5">
    <source>
        <dbReference type="ARBA" id="ARBA00023204"/>
    </source>
</evidence>
<evidence type="ECO:0000256" key="7">
    <source>
        <dbReference type="RuleBase" id="RU365071"/>
    </source>
</evidence>
<dbReference type="EMBL" id="KQ460685">
    <property type="protein sequence ID" value="KPJ12760.1"/>
    <property type="molecule type" value="Genomic_DNA"/>
</dbReference>
<comment type="subcellular location">
    <subcellularLocation>
        <location evidence="1 7">Nucleus</location>
    </subcellularLocation>
</comment>
<dbReference type="GO" id="GO:0005634">
    <property type="term" value="C:nucleus"/>
    <property type="evidence" value="ECO:0007669"/>
    <property type="project" value="UniProtKB-SubCell"/>
</dbReference>
<evidence type="ECO:0000256" key="6">
    <source>
        <dbReference type="ARBA" id="ARBA00023242"/>
    </source>
</evidence>
<dbReference type="InterPro" id="IPR027786">
    <property type="entry name" value="Nse4/EID"/>
</dbReference>